<dbReference type="EMBL" id="UOFI01000093">
    <property type="protein sequence ID" value="VAW67188.1"/>
    <property type="molecule type" value="Genomic_DNA"/>
</dbReference>
<evidence type="ECO:0000313" key="1">
    <source>
        <dbReference type="EMBL" id="VAW67188.1"/>
    </source>
</evidence>
<name>A0A3B0XFW5_9ZZZZ</name>
<gene>
    <name evidence="1" type="ORF">MNBD_GAMMA09-3049</name>
</gene>
<reference evidence="1" key="1">
    <citation type="submission" date="2018-06" db="EMBL/GenBank/DDBJ databases">
        <authorList>
            <person name="Zhirakovskaya E."/>
        </authorList>
    </citation>
    <scope>NUCLEOTIDE SEQUENCE</scope>
</reference>
<protein>
    <submittedName>
        <fullName evidence="1">Uncharacterized protein</fullName>
    </submittedName>
</protein>
<sequence length="69" mass="8230">MSYNWRRLIGTVPFREDNRPEIIMLENSVESQKPAQILNLSDYIEEGAHHPRPVIHIFSLRYPNHEFQV</sequence>
<accession>A0A3B0XFW5</accession>
<organism evidence="1">
    <name type="scientific">hydrothermal vent metagenome</name>
    <dbReference type="NCBI Taxonomy" id="652676"/>
    <lineage>
        <taxon>unclassified sequences</taxon>
        <taxon>metagenomes</taxon>
        <taxon>ecological metagenomes</taxon>
    </lineage>
</organism>
<dbReference type="AlphaFoldDB" id="A0A3B0XFW5"/>
<proteinExistence type="predicted"/>